<proteinExistence type="predicted"/>
<comment type="caution">
    <text evidence="2">The sequence shown here is derived from an EMBL/GenBank/DDBJ whole genome shotgun (WGS) entry which is preliminary data.</text>
</comment>
<dbReference type="Gene3D" id="3.30.1340.30">
    <property type="match status" value="1"/>
</dbReference>
<reference evidence="2 3" key="1">
    <citation type="submission" date="2016-07" db="EMBL/GenBank/DDBJ databases">
        <title>Genome analysis of Sphingobacterium siyangense T12B17.</title>
        <authorList>
            <person name="Xu D."/>
            <person name="Su Y."/>
            <person name="Zheng S."/>
        </authorList>
    </citation>
    <scope>NUCLEOTIDE SEQUENCE [LARGE SCALE GENOMIC DNA]</scope>
    <source>
        <strain evidence="2 3">T12B17</strain>
    </source>
</reference>
<protein>
    <recommendedName>
        <fullName evidence="1">BON domain-containing protein</fullName>
    </recommendedName>
</protein>
<organism evidence="2 3">
    <name type="scientific">Sphingobacterium siyangense</name>
    <dbReference type="NCBI Taxonomy" id="459529"/>
    <lineage>
        <taxon>Bacteria</taxon>
        <taxon>Pseudomonadati</taxon>
        <taxon>Bacteroidota</taxon>
        <taxon>Sphingobacteriia</taxon>
        <taxon>Sphingobacteriales</taxon>
        <taxon>Sphingobacteriaceae</taxon>
        <taxon>Sphingobacterium</taxon>
    </lineage>
</organism>
<name>A0A420FF24_9SPHI</name>
<evidence type="ECO:0000259" key="1">
    <source>
        <dbReference type="Pfam" id="PF04972"/>
    </source>
</evidence>
<accession>A0A420FF24</accession>
<dbReference type="Proteomes" id="UP000286402">
    <property type="component" value="Unassembled WGS sequence"/>
</dbReference>
<evidence type="ECO:0000313" key="3">
    <source>
        <dbReference type="Proteomes" id="UP000286402"/>
    </source>
</evidence>
<feature type="domain" description="BON" evidence="1">
    <location>
        <begin position="41"/>
        <end position="104"/>
    </location>
</feature>
<keyword evidence="3" id="KW-1185">Reference proteome</keyword>
<dbReference type="InterPro" id="IPR007055">
    <property type="entry name" value="BON_dom"/>
</dbReference>
<gene>
    <name evidence="2" type="ORF">BCY89_15600</name>
</gene>
<evidence type="ECO:0000313" key="2">
    <source>
        <dbReference type="EMBL" id="RKF31610.1"/>
    </source>
</evidence>
<dbReference type="Pfam" id="PF04972">
    <property type="entry name" value="BON"/>
    <property type="match status" value="1"/>
</dbReference>
<dbReference type="AlphaFoldDB" id="A0A420FF24"/>
<dbReference type="EMBL" id="MCAQ01000028">
    <property type="protein sequence ID" value="RKF31610.1"/>
    <property type="molecule type" value="Genomic_DNA"/>
</dbReference>
<sequence>MSMHLLLFSTETKNDMKLNNLLLIFLLGALLFIHSCRSPESDEKLRSKIEAALETTAGIEVDVEEGNVTLDGQIGSDSLKQDIENRTKLAGGEGIKSIHNNIIVNLPEPEDAREKYHEIMGGAIDSTLTRDVNLVLEDFPTITAQVKEGIIIATGNLEKSKIDTLKKRLEHIKPKGIDMKGVTSR</sequence>